<dbReference type="PANTHER" id="PTHR43685:SF5">
    <property type="entry name" value="GLYCOSYLTRANSFERASE EPSE-RELATED"/>
    <property type="match status" value="1"/>
</dbReference>
<evidence type="ECO:0000313" key="6">
    <source>
        <dbReference type="Proteomes" id="UP000438182"/>
    </source>
</evidence>
<evidence type="ECO:0000256" key="2">
    <source>
        <dbReference type="ARBA" id="ARBA00022676"/>
    </source>
</evidence>
<evidence type="ECO:0000256" key="1">
    <source>
        <dbReference type="ARBA" id="ARBA00006739"/>
    </source>
</evidence>
<dbReference type="InterPro" id="IPR029044">
    <property type="entry name" value="Nucleotide-diphossugar_trans"/>
</dbReference>
<dbReference type="PANTHER" id="PTHR43685">
    <property type="entry name" value="GLYCOSYLTRANSFERASE"/>
    <property type="match status" value="1"/>
</dbReference>
<reference evidence="5 6" key="1">
    <citation type="submission" date="2019-12" db="EMBL/GenBank/DDBJ databases">
        <authorList>
            <person name="Kim Y.S."/>
        </authorList>
    </citation>
    <scope>NUCLEOTIDE SEQUENCE [LARGE SCALE GENOMIC DNA]</scope>
    <source>
        <strain evidence="5 6">MMS17-SY077</strain>
    </source>
</reference>
<dbReference type="Pfam" id="PF00535">
    <property type="entry name" value="Glycos_transf_2"/>
    <property type="match status" value="1"/>
</dbReference>
<dbReference type="Gene3D" id="3.90.550.10">
    <property type="entry name" value="Spore Coat Polysaccharide Biosynthesis Protein SpsA, Chain A"/>
    <property type="match status" value="1"/>
</dbReference>
<dbReference type="EMBL" id="WSTA01000051">
    <property type="protein sequence ID" value="MWB99192.1"/>
    <property type="molecule type" value="Genomic_DNA"/>
</dbReference>
<keyword evidence="2" id="KW-0328">Glycosyltransferase</keyword>
<keyword evidence="6" id="KW-1185">Reference proteome</keyword>
<keyword evidence="3 5" id="KW-0808">Transferase</keyword>
<feature type="domain" description="Glycosyltransferase 2-like" evidence="4">
    <location>
        <begin position="5"/>
        <end position="129"/>
    </location>
</feature>
<dbReference type="InterPro" id="IPR001173">
    <property type="entry name" value="Glyco_trans_2-like"/>
</dbReference>
<dbReference type="AlphaFoldDB" id="A0A6I4P0Z6"/>
<evidence type="ECO:0000313" key="5">
    <source>
        <dbReference type="EMBL" id="MWB99192.1"/>
    </source>
</evidence>
<evidence type="ECO:0000259" key="4">
    <source>
        <dbReference type="Pfam" id="PF00535"/>
    </source>
</evidence>
<name>A0A6I4P0Z6_9MICO</name>
<proteinExistence type="inferred from homology"/>
<organism evidence="5 6">
    <name type="scientific">Agromyces seonyuensis</name>
    <dbReference type="NCBI Taxonomy" id="2662446"/>
    <lineage>
        <taxon>Bacteria</taxon>
        <taxon>Bacillati</taxon>
        <taxon>Actinomycetota</taxon>
        <taxon>Actinomycetes</taxon>
        <taxon>Micrococcales</taxon>
        <taxon>Microbacteriaceae</taxon>
        <taxon>Agromyces</taxon>
    </lineage>
</organism>
<dbReference type="RefSeq" id="WP_160425217.1">
    <property type="nucleotide sequence ID" value="NZ_WSTA01000051.1"/>
</dbReference>
<comment type="caution">
    <text evidence="5">The sequence shown here is derived from an EMBL/GenBank/DDBJ whole genome shotgun (WGS) entry which is preliminary data.</text>
</comment>
<comment type="similarity">
    <text evidence="1">Belongs to the glycosyltransferase 2 family.</text>
</comment>
<protein>
    <submittedName>
        <fullName evidence="5">Glycosyltransferase</fullName>
    </submittedName>
</protein>
<gene>
    <name evidence="5" type="ORF">GB864_11630</name>
</gene>
<dbReference type="Proteomes" id="UP000438182">
    <property type="component" value="Unassembled WGS sequence"/>
</dbReference>
<dbReference type="GO" id="GO:0016757">
    <property type="term" value="F:glycosyltransferase activity"/>
    <property type="evidence" value="ECO:0007669"/>
    <property type="project" value="UniProtKB-KW"/>
</dbReference>
<dbReference type="SUPFAM" id="SSF53448">
    <property type="entry name" value="Nucleotide-diphospho-sugar transferases"/>
    <property type="match status" value="1"/>
</dbReference>
<accession>A0A6I4P0Z6</accession>
<sequence length="286" mass="31033">MPRLSVLMSAKDAAATIRSAMRSTLRAMPRDAELVVLDDGSTDATGEIADSLGDRRVQVLRQETNIGISAARRRLLAETDSPLVAVMDADDVSLPWRFAVQTRAVDAGADLVVAPCVNFRRSPFRLRPGNPAPITAAAMPLHLVLGCPLVHPTLVAKRSALEAVGGYRADAVAEDYDLYLRAAAAGLRLVRVGTPVLAYRLHDSQTSGNAAYHRRADADLGLEASFQDFVRAEFGPEAALLAVDDGLDDPAVARTLVRAEFDRRGLDRRQRSLVARYFRHQRGEAL</sequence>
<dbReference type="InterPro" id="IPR050834">
    <property type="entry name" value="Glycosyltransf_2"/>
</dbReference>
<evidence type="ECO:0000256" key="3">
    <source>
        <dbReference type="ARBA" id="ARBA00022679"/>
    </source>
</evidence>